<dbReference type="EMBL" id="JAUJFL010000001">
    <property type="protein sequence ID" value="KAK2615242.1"/>
    <property type="molecule type" value="Genomic_DNA"/>
</dbReference>
<comment type="subcellular location">
    <subcellularLocation>
        <location evidence="1">Nucleus</location>
    </subcellularLocation>
</comment>
<dbReference type="GO" id="GO:0000976">
    <property type="term" value="F:transcription cis-regulatory region binding"/>
    <property type="evidence" value="ECO:0007669"/>
    <property type="project" value="TreeGrafter"/>
</dbReference>
<evidence type="ECO:0000256" key="3">
    <source>
        <dbReference type="ARBA" id="ARBA00023015"/>
    </source>
</evidence>
<evidence type="ECO:0000256" key="6">
    <source>
        <dbReference type="ARBA" id="ARBA00023242"/>
    </source>
</evidence>
<organism evidence="7 8">
    <name type="scientific">Phomopsis amygdali</name>
    <name type="common">Fusicoccum amygdali</name>
    <dbReference type="NCBI Taxonomy" id="1214568"/>
    <lineage>
        <taxon>Eukaryota</taxon>
        <taxon>Fungi</taxon>
        <taxon>Dikarya</taxon>
        <taxon>Ascomycota</taxon>
        <taxon>Pezizomycotina</taxon>
        <taxon>Sordariomycetes</taxon>
        <taxon>Sordariomycetidae</taxon>
        <taxon>Diaporthales</taxon>
        <taxon>Diaporthaceae</taxon>
        <taxon>Diaporthe</taxon>
    </lineage>
</organism>
<dbReference type="PANTHER" id="PTHR37534">
    <property type="entry name" value="TRANSCRIPTIONAL ACTIVATOR PROTEIN UGA3"/>
    <property type="match status" value="1"/>
</dbReference>
<sequence>MESSLTSFGRKPSDLGNVLMRVALTNNSSSATAVLRSLLALSSLHRYGVQAQAIELKILSLEALAQASCSKSSLSSSEVIQHIAAGMLLCSFESSCTSGQWAYYIAGVKKLLSVCSLQRPHENDDFAALMDWLYYHDVMTRFTLRHWHGEVISSPSTVWREVYILQPPALSLRRSCISRQPSSASALPELLSEFCNALPVPSSEIATKEGLEDHKGFLRILDWRTRTVPVFLEPDENPEMTTIVELYRLAILVYMNRVSENILDQAARIQGYIDQAFTLFSRLTSCERQFPIFILGCEARTDDQRATIMGLISRTEIKMSSRSFNHITLLLHAVWAQDDLADGELNYSRKLTSIISLCNIAPSLV</sequence>
<reference evidence="7" key="1">
    <citation type="submission" date="2023-06" db="EMBL/GenBank/DDBJ databases">
        <authorList>
            <person name="Noh H."/>
        </authorList>
    </citation>
    <scope>NUCLEOTIDE SEQUENCE</scope>
    <source>
        <strain evidence="7">DUCC20226</strain>
    </source>
</reference>
<evidence type="ECO:0000313" key="7">
    <source>
        <dbReference type="EMBL" id="KAK2615242.1"/>
    </source>
</evidence>
<dbReference type="InterPro" id="IPR021858">
    <property type="entry name" value="Fun_TF"/>
</dbReference>
<keyword evidence="3" id="KW-0805">Transcription regulation</keyword>
<dbReference type="PANTHER" id="PTHR37534:SF39">
    <property type="entry name" value="TRANSCRIPTION FACTOR DOMAIN-CONTAINING PROTEIN"/>
    <property type="match status" value="1"/>
</dbReference>
<keyword evidence="8" id="KW-1185">Reference proteome</keyword>
<dbReference type="GO" id="GO:0045944">
    <property type="term" value="P:positive regulation of transcription by RNA polymerase II"/>
    <property type="evidence" value="ECO:0007669"/>
    <property type="project" value="TreeGrafter"/>
</dbReference>
<keyword evidence="2" id="KW-0862">Zinc</keyword>
<gene>
    <name evidence="7" type="ORF">N8I77_002010</name>
</gene>
<name>A0AAD9W8Q0_PHOAM</name>
<dbReference type="GO" id="GO:0003700">
    <property type="term" value="F:DNA-binding transcription factor activity"/>
    <property type="evidence" value="ECO:0007669"/>
    <property type="project" value="TreeGrafter"/>
</dbReference>
<keyword evidence="6" id="KW-0539">Nucleus</keyword>
<evidence type="ECO:0000256" key="5">
    <source>
        <dbReference type="ARBA" id="ARBA00023163"/>
    </source>
</evidence>
<evidence type="ECO:0000256" key="2">
    <source>
        <dbReference type="ARBA" id="ARBA00022833"/>
    </source>
</evidence>
<proteinExistence type="predicted"/>
<keyword evidence="5" id="KW-0804">Transcription</keyword>
<accession>A0AAD9W8Q0</accession>
<keyword evidence="4" id="KW-0238">DNA-binding</keyword>
<dbReference type="Pfam" id="PF11951">
    <property type="entry name" value="Fungal_trans_2"/>
    <property type="match status" value="1"/>
</dbReference>
<protein>
    <submittedName>
        <fullName evidence="7">Uncharacterized protein</fullName>
    </submittedName>
</protein>
<evidence type="ECO:0000256" key="4">
    <source>
        <dbReference type="ARBA" id="ARBA00023125"/>
    </source>
</evidence>
<evidence type="ECO:0000256" key="1">
    <source>
        <dbReference type="ARBA" id="ARBA00004123"/>
    </source>
</evidence>
<comment type="caution">
    <text evidence="7">The sequence shown here is derived from an EMBL/GenBank/DDBJ whole genome shotgun (WGS) entry which is preliminary data.</text>
</comment>
<dbReference type="AlphaFoldDB" id="A0AAD9W8Q0"/>
<evidence type="ECO:0000313" key="8">
    <source>
        <dbReference type="Proteomes" id="UP001265746"/>
    </source>
</evidence>
<dbReference type="Proteomes" id="UP001265746">
    <property type="component" value="Unassembled WGS sequence"/>
</dbReference>
<dbReference type="GO" id="GO:0005634">
    <property type="term" value="C:nucleus"/>
    <property type="evidence" value="ECO:0007669"/>
    <property type="project" value="UniProtKB-SubCell"/>
</dbReference>